<protein>
    <submittedName>
        <fullName evidence="1">Uncharacterized protein</fullName>
    </submittedName>
</protein>
<name>A0A412YI42_9BACE</name>
<evidence type="ECO:0000313" key="1">
    <source>
        <dbReference type="EMBL" id="RGV57100.1"/>
    </source>
</evidence>
<dbReference type="Proteomes" id="UP000283850">
    <property type="component" value="Unassembled WGS sequence"/>
</dbReference>
<comment type="caution">
    <text evidence="1">The sequence shown here is derived from an EMBL/GenBank/DDBJ whole genome shotgun (WGS) entry which is preliminary data.</text>
</comment>
<evidence type="ECO:0000313" key="2">
    <source>
        <dbReference type="Proteomes" id="UP000283850"/>
    </source>
</evidence>
<dbReference type="EMBL" id="QRZF01000002">
    <property type="protein sequence ID" value="RGV57100.1"/>
    <property type="molecule type" value="Genomic_DNA"/>
</dbReference>
<dbReference type="AlphaFoldDB" id="A0A412YI42"/>
<reference evidence="1 2" key="1">
    <citation type="submission" date="2018-08" db="EMBL/GenBank/DDBJ databases">
        <title>A genome reference for cultivated species of the human gut microbiota.</title>
        <authorList>
            <person name="Zou Y."/>
            <person name="Xue W."/>
            <person name="Luo G."/>
        </authorList>
    </citation>
    <scope>NUCLEOTIDE SEQUENCE [LARGE SCALE GENOMIC DNA]</scope>
    <source>
        <strain evidence="1 2">AF14-32</strain>
    </source>
</reference>
<gene>
    <name evidence="1" type="ORF">DWW10_03250</name>
</gene>
<sequence>MFIPLTITIFSGALSPSCLEGQRYVSERLQQSTRKLMNLPGSLDGLTDQLKEILSDWQVDLPVPSFLFLSSTSPFSDFDATAVLCRLRVEEMEYVATVSYGGQQSTPRYYFYKTLLQAEARWLNLLLKDRISRMNCDHAARLLLCEVLEEVYCTGVAVDDACRRGVSSELCGQLKGALASLYLTLTIDFGYLLQPTDFMDYRYLLNDARYFHPIRESEVRKYDILQAGNQVKCLLSAGITAEHECTAMQLYNKLVGLLAGLEQPPHSDARLWQGVAALENFLFFLLSGLPLHEKNLYGVLIDQAWMSDCLNDLCFQQYAGHLHYNEGRGASHWIIRKQKERCLTFLSLLITHDMSLPRQLRSYLLRQQELYEENYSRAFISIQPSERLSFIPSRPLGAKLPDEGEIHAFLAFLYRVTDGNGAYLVTPEHVQWLEDAFLLFLQSGQIAMIHRNKVKVLRNYIGVLYGLFFHYQQRRGGWDKQAYAAFLASIFDVDVQPENLISNSKRYIETYEKFAEKEKLRLTS</sequence>
<proteinExistence type="predicted"/>
<accession>A0A412YI42</accession>
<dbReference type="RefSeq" id="WP_118421035.1">
    <property type="nucleotide sequence ID" value="NZ_QRZF01000002.1"/>
</dbReference>
<organism evidence="1 2">
    <name type="scientific">Bacteroides intestinalis</name>
    <dbReference type="NCBI Taxonomy" id="329854"/>
    <lineage>
        <taxon>Bacteria</taxon>
        <taxon>Pseudomonadati</taxon>
        <taxon>Bacteroidota</taxon>
        <taxon>Bacteroidia</taxon>
        <taxon>Bacteroidales</taxon>
        <taxon>Bacteroidaceae</taxon>
        <taxon>Bacteroides</taxon>
    </lineage>
</organism>